<gene>
    <name evidence="2" type="ORF">Adt_11556</name>
</gene>
<sequence length="112" mass="12465">MGISTLKKGARQPLPRHGEPHVKGPAHILSYQSLENSTLRDRCTFASYLARPYFGIGKPMPKSGRTPALKYHGKTHAEDGRALPIRIYFYNTTLPQVGAIPLSSPKQPKWLV</sequence>
<dbReference type="AlphaFoldDB" id="A0ABD1UNA4"/>
<accession>A0ABD1UNA4</accession>
<evidence type="ECO:0000313" key="3">
    <source>
        <dbReference type="Proteomes" id="UP001604336"/>
    </source>
</evidence>
<evidence type="ECO:0000313" key="2">
    <source>
        <dbReference type="EMBL" id="KAL2526502.1"/>
    </source>
</evidence>
<keyword evidence="3" id="KW-1185">Reference proteome</keyword>
<name>A0ABD1UNA4_9LAMI</name>
<organism evidence="2 3">
    <name type="scientific">Abeliophyllum distichum</name>
    <dbReference type="NCBI Taxonomy" id="126358"/>
    <lineage>
        <taxon>Eukaryota</taxon>
        <taxon>Viridiplantae</taxon>
        <taxon>Streptophyta</taxon>
        <taxon>Embryophyta</taxon>
        <taxon>Tracheophyta</taxon>
        <taxon>Spermatophyta</taxon>
        <taxon>Magnoliopsida</taxon>
        <taxon>eudicotyledons</taxon>
        <taxon>Gunneridae</taxon>
        <taxon>Pentapetalae</taxon>
        <taxon>asterids</taxon>
        <taxon>lamiids</taxon>
        <taxon>Lamiales</taxon>
        <taxon>Oleaceae</taxon>
        <taxon>Forsythieae</taxon>
        <taxon>Abeliophyllum</taxon>
    </lineage>
</organism>
<evidence type="ECO:0000256" key="1">
    <source>
        <dbReference type="SAM" id="MobiDB-lite"/>
    </source>
</evidence>
<proteinExistence type="predicted"/>
<dbReference type="Proteomes" id="UP001604336">
    <property type="component" value="Unassembled WGS sequence"/>
</dbReference>
<feature type="region of interest" description="Disordered" evidence="1">
    <location>
        <begin position="1"/>
        <end position="22"/>
    </location>
</feature>
<reference evidence="3" key="1">
    <citation type="submission" date="2024-07" db="EMBL/GenBank/DDBJ databases">
        <title>Two chromosome-level genome assemblies of Korean endemic species Abeliophyllum distichum and Forsythia ovata (Oleaceae).</title>
        <authorList>
            <person name="Jang H."/>
        </authorList>
    </citation>
    <scope>NUCLEOTIDE SEQUENCE [LARGE SCALE GENOMIC DNA]</scope>
</reference>
<dbReference type="EMBL" id="JBFOLK010000003">
    <property type="protein sequence ID" value="KAL2526502.1"/>
    <property type="molecule type" value="Genomic_DNA"/>
</dbReference>
<comment type="caution">
    <text evidence="2">The sequence shown here is derived from an EMBL/GenBank/DDBJ whole genome shotgun (WGS) entry which is preliminary data.</text>
</comment>
<protein>
    <submittedName>
        <fullName evidence="2">Uncharacterized protein</fullName>
    </submittedName>
</protein>